<evidence type="ECO:0000256" key="2">
    <source>
        <dbReference type="ARBA" id="ARBA00022676"/>
    </source>
</evidence>
<comment type="caution">
    <text evidence="6">The sequence shown here is derived from an EMBL/GenBank/DDBJ whole genome shotgun (WGS) entry which is preliminary data.</text>
</comment>
<evidence type="ECO:0000313" key="6">
    <source>
        <dbReference type="EMBL" id="EMS79552.1"/>
    </source>
</evidence>
<feature type="transmembrane region" description="Helical" evidence="4">
    <location>
        <begin position="331"/>
        <end position="352"/>
    </location>
</feature>
<dbReference type="Pfam" id="PF00535">
    <property type="entry name" value="Glycos_transf_2"/>
    <property type="match status" value="1"/>
</dbReference>
<evidence type="ECO:0000256" key="4">
    <source>
        <dbReference type="SAM" id="Phobius"/>
    </source>
</evidence>
<comment type="similarity">
    <text evidence="1">Belongs to the glycosyltransferase 2 family.</text>
</comment>
<accession>S0G521</accession>
<keyword evidence="4" id="KW-0472">Membrane</keyword>
<evidence type="ECO:0000313" key="7">
    <source>
        <dbReference type="Proteomes" id="UP000014216"/>
    </source>
</evidence>
<keyword evidence="4" id="KW-1133">Transmembrane helix</keyword>
<feature type="transmembrane region" description="Helical" evidence="4">
    <location>
        <begin position="306"/>
        <end position="325"/>
    </location>
</feature>
<dbReference type="PANTHER" id="PTHR43630">
    <property type="entry name" value="POLY-BETA-1,6-N-ACETYL-D-GLUCOSAMINE SYNTHASE"/>
    <property type="match status" value="1"/>
</dbReference>
<sequence>MPADGIWWAFFLTGAGMCFLVFLGYPASLFFLARIFPKRKRASSPGKMTEKSVSMLVVFRNAETLIEKKIHNFLQLKYPSDQLDLVLVSDGSTDASRQMAGAAETRNSRIRFFHFDAHQGKIACLNFGITQCKGDLIVLTDVDAILDSESISILNACFEDASIGGVCGRRVVGKTRSKIQSGQKQFIQWDTLIKKLEMENAMSITSHEGKLYAVRKSLYVTIPPGVTDDAFLSLSIVRQGYGFGFDPDAVASIPAPSRDTRHELMRRKRIVSTSLNGLWINRSLFNWRRYGFFSAGLFINKVLRRMVPVFLIFVFVSSLALSDFFPMAVCFWLQVIGYGYFFSYPLIWVRLPDTARGFGWAKKVAAVGYFFCVGMAGTLWGCIHFFSKEKISKWDPIKE</sequence>
<evidence type="ECO:0000256" key="1">
    <source>
        <dbReference type="ARBA" id="ARBA00006739"/>
    </source>
</evidence>
<feature type="transmembrane region" description="Helical" evidence="4">
    <location>
        <begin position="364"/>
        <end position="386"/>
    </location>
</feature>
<protein>
    <submittedName>
        <fullName evidence="6">Glycosyl transferase family 2</fullName>
    </submittedName>
</protein>
<evidence type="ECO:0000256" key="3">
    <source>
        <dbReference type="ARBA" id="ARBA00022679"/>
    </source>
</evidence>
<evidence type="ECO:0000259" key="5">
    <source>
        <dbReference type="Pfam" id="PF00535"/>
    </source>
</evidence>
<dbReference type="SUPFAM" id="SSF53448">
    <property type="entry name" value="Nucleotide-diphospho-sugar transferases"/>
    <property type="match status" value="1"/>
</dbReference>
<gene>
    <name evidence="6" type="ORF">Dpo_4c00990</name>
</gene>
<dbReference type="Proteomes" id="UP000014216">
    <property type="component" value="Unassembled WGS sequence"/>
</dbReference>
<keyword evidence="3 6" id="KW-0808">Transferase</keyword>
<keyword evidence="7" id="KW-1185">Reference proteome</keyword>
<dbReference type="Gene3D" id="3.90.550.10">
    <property type="entry name" value="Spore Coat Polysaccharide Biosynthesis Protein SpsA, Chain A"/>
    <property type="match status" value="1"/>
</dbReference>
<dbReference type="AlphaFoldDB" id="S0G521"/>
<feature type="transmembrane region" description="Helical" evidence="4">
    <location>
        <begin position="6"/>
        <end position="33"/>
    </location>
</feature>
<feature type="domain" description="Glycosyltransferase 2-like" evidence="5">
    <location>
        <begin position="54"/>
        <end position="195"/>
    </location>
</feature>
<dbReference type="InterPro" id="IPR001173">
    <property type="entry name" value="Glyco_trans_2-like"/>
</dbReference>
<keyword evidence="2" id="KW-0328">Glycosyltransferase</keyword>
<keyword evidence="4" id="KW-0812">Transmembrane</keyword>
<reference evidence="6 7" key="1">
    <citation type="journal article" date="2013" name="Genome Announc.">
        <title>Draft Genome Sequence of Desulfotignum phosphitoxidans DSM 13687 Strain FiPS-3.</title>
        <authorList>
            <person name="Poehlein A."/>
            <person name="Daniel R."/>
            <person name="Simeonova D.D."/>
        </authorList>
    </citation>
    <scope>NUCLEOTIDE SEQUENCE [LARGE SCALE GENOMIC DNA]</scope>
    <source>
        <strain evidence="6 7">DSM 13687</strain>
    </source>
</reference>
<dbReference type="EMBL" id="APJX01000004">
    <property type="protein sequence ID" value="EMS79552.1"/>
    <property type="molecule type" value="Genomic_DNA"/>
</dbReference>
<proteinExistence type="inferred from homology"/>
<name>S0G521_9BACT</name>
<dbReference type="PANTHER" id="PTHR43630:SF1">
    <property type="entry name" value="POLY-BETA-1,6-N-ACETYL-D-GLUCOSAMINE SYNTHASE"/>
    <property type="match status" value="1"/>
</dbReference>
<organism evidence="6 7">
    <name type="scientific">Desulfotignum phosphitoxidans DSM 13687</name>
    <dbReference type="NCBI Taxonomy" id="1286635"/>
    <lineage>
        <taxon>Bacteria</taxon>
        <taxon>Pseudomonadati</taxon>
        <taxon>Thermodesulfobacteriota</taxon>
        <taxon>Desulfobacteria</taxon>
        <taxon>Desulfobacterales</taxon>
        <taxon>Desulfobacteraceae</taxon>
        <taxon>Desulfotignum</taxon>
    </lineage>
</organism>
<dbReference type="InterPro" id="IPR029044">
    <property type="entry name" value="Nucleotide-diphossugar_trans"/>
</dbReference>
<dbReference type="GO" id="GO:0016757">
    <property type="term" value="F:glycosyltransferase activity"/>
    <property type="evidence" value="ECO:0007669"/>
    <property type="project" value="UniProtKB-KW"/>
</dbReference>